<sequence length="74" mass="8761">MLFFDRQVCDYEVIGKFNKIGGEQVVTKRVCHNVSRREAIQRMRLWVQAQYSDSLDVHHPIKINAKSMQNNLRN</sequence>
<keyword evidence="2" id="KW-1185">Reference proteome</keyword>
<proteinExistence type="predicted"/>
<accession>A0ABY4P9N2</accession>
<gene>
    <name evidence="1" type="ORF">MOO45_01490</name>
</gene>
<protein>
    <submittedName>
        <fullName evidence="1">Uncharacterized protein</fullName>
    </submittedName>
</protein>
<reference evidence="1" key="1">
    <citation type="journal article" date="2022" name="Int. J. Syst. Evol. Microbiol.">
        <title>Apilactobacillus apisilvae sp. nov., Nicolia spurrieriana gen. nov. sp. nov., Bombilactobacillus folatiphilus sp. nov. and Bombilactobacillus thymidiniphilus sp. nov., four new lactic acid bacterial isolates from stingless bees Tetragonula carbonaria and Austroplebeia australis.</title>
        <authorList>
            <person name="Oliphant S.A."/>
            <person name="Watson-Haigh N.S."/>
            <person name="Sumby K.M."/>
            <person name="Gardner J."/>
            <person name="Groom S."/>
            <person name="Jiranek V."/>
        </authorList>
    </citation>
    <scope>NUCLEOTIDE SEQUENCE</scope>
    <source>
        <strain evidence="1">SG4_D2</strain>
    </source>
</reference>
<organism evidence="1 2">
    <name type="scientific">Bombilactobacillus folatiphilus</name>
    <dbReference type="NCBI Taxonomy" id="2923362"/>
    <lineage>
        <taxon>Bacteria</taxon>
        <taxon>Bacillati</taxon>
        <taxon>Bacillota</taxon>
        <taxon>Bacilli</taxon>
        <taxon>Lactobacillales</taxon>
        <taxon>Lactobacillaceae</taxon>
        <taxon>Bombilactobacillus</taxon>
    </lineage>
</organism>
<dbReference type="EMBL" id="CP093366">
    <property type="protein sequence ID" value="UQS82388.1"/>
    <property type="molecule type" value="Genomic_DNA"/>
</dbReference>
<evidence type="ECO:0000313" key="1">
    <source>
        <dbReference type="EMBL" id="UQS82388.1"/>
    </source>
</evidence>
<evidence type="ECO:0000313" key="2">
    <source>
        <dbReference type="Proteomes" id="UP000831495"/>
    </source>
</evidence>
<name>A0ABY4P9N2_9LACO</name>
<dbReference type="RefSeq" id="WP_249514656.1">
    <property type="nucleotide sequence ID" value="NZ_CP093366.1"/>
</dbReference>
<dbReference type="Proteomes" id="UP000831495">
    <property type="component" value="Chromosome"/>
</dbReference>